<evidence type="ECO:0000256" key="3">
    <source>
        <dbReference type="ARBA" id="ARBA00022777"/>
    </source>
</evidence>
<reference evidence="7 8" key="1">
    <citation type="submission" date="2019-08" db="EMBL/GenBank/DDBJ databases">
        <title>Deep-cultivation of Planctomycetes and their phenomic and genomic characterization uncovers novel biology.</title>
        <authorList>
            <person name="Wiegand S."/>
            <person name="Jogler M."/>
            <person name="Boedeker C."/>
            <person name="Pinto D."/>
            <person name="Vollmers J."/>
            <person name="Rivas-Marin E."/>
            <person name="Kohn T."/>
            <person name="Peeters S.H."/>
            <person name="Heuer A."/>
            <person name="Rast P."/>
            <person name="Oberbeckmann S."/>
            <person name="Bunk B."/>
            <person name="Jeske O."/>
            <person name="Meyerdierks A."/>
            <person name="Storesund J.E."/>
            <person name="Kallscheuer N."/>
            <person name="Luecker S."/>
            <person name="Lage O.M."/>
            <person name="Pohl T."/>
            <person name="Merkel B.J."/>
            <person name="Hornburger P."/>
            <person name="Mueller R.-W."/>
            <person name="Bruemmer F."/>
            <person name="Labrenz M."/>
            <person name="Spormann A.M."/>
            <person name="Op Den Camp H."/>
            <person name="Overmann J."/>
            <person name="Amann R."/>
            <person name="Jetten M.S.M."/>
            <person name="Mascher T."/>
            <person name="Medema M.H."/>
            <person name="Devos D.P."/>
            <person name="Kaster A.-K."/>
            <person name="Ovreas L."/>
            <person name="Rohde M."/>
            <person name="Galperin M.Y."/>
            <person name="Jogler C."/>
        </authorList>
    </citation>
    <scope>NUCLEOTIDE SEQUENCE [LARGE SCALE GENOMIC DNA]</scope>
    <source>
        <strain evidence="7 8">LF1</strain>
    </source>
</reference>
<dbReference type="InterPro" id="IPR008271">
    <property type="entry name" value="Ser/Thr_kinase_AS"/>
</dbReference>
<protein>
    <submittedName>
        <fullName evidence="7">Serine/threonine-protein kinase StkP</fullName>
        <ecNumber evidence="7">2.7.11.1</ecNumber>
    </submittedName>
</protein>
<evidence type="ECO:0000313" key="7">
    <source>
        <dbReference type="EMBL" id="KAA1261754.1"/>
    </source>
</evidence>
<dbReference type="Gene3D" id="1.10.510.10">
    <property type="entry name" value="Transferase(Phosphotransferase) domain 1"/>
    <property type="match status" value="1"/>
</dbReference>
<dbReference type="SUPFAM" id="SSF56112">
    <property type="entry name" value="Protein kinase-like (PK-like)"/>
    <property type="match status" value="1"/>
</dbReference>
<dbReference type="OrthoDB" id="278998at2"/>
<dbReference type="RefSeq" id="WP_068260985.1">
    <property type="nucleotide sequence ID" value="NZ_LWSK01000021.1"/>
</dbReference>
<keyword evidence="4 5" id="KW-0067">ATP-binding</keyword>
<dbReference type="EMBL" id="VRLW01000001">
    <property type="protein sequence ID" value="KAA1261754.1"/>
    <property type="molecule type" value="Genomic_DNA"/>
</dbReference>
<dbReference type="Gene3D" id="3.30.200.20">
    <property type="entry name" value="Phosphorylase Kinase, domain 1"/>
    <property type="match status" value="1"/>
</dbReference>
<dbReference type="CDD" id="cd14014">
    <property type="entry name" value="STKc_PknB_like"/>
    <property type="match status" value="1"/>
</dbReference>
<dbReference type="PROSITE" id="PS00107">
    <property type="entry name" value="PROTEIN_KINASE_ATP"/>
    <property type="match status" value="1"/>
</dbReference>
<keyword evidence="8" id="KW-1185">Reference proteome</keyword>
<organism evidence="7 8">
    <name type="scientific">Rubripirellula obstinata</name>
    <dbReference type="NCBI Taxonomy" id="406547"/>
    <lineage>
        <taxon>Bacteria</taxon>
        <taxon>Pseudomonadati</taxon>
        <taxon>Planctomycetota</taxon>
        <taxon>Planctomycetia</taxon>
        <taxon>Pirellulales</taxon>
        <taxon>Pirellulaceae</taxon>
        <taxon>Rubripirellula</taxon>
    </lineage>
</organism>
<feature type="domain" description="Protein kinase" evidence="6">
    <location>
        <begin position="12"/>
        <end position="308"/>
    </location>
</feature>
<dbReference type="SMART" id="SM00320">
    <property type="entry name" value="WD40"/>
    <property type="match status" value="4"/>
</dbReference>
<dbReference type="InterPro" id="IPR011009">
    <property type="entry name" value="Kinase-like_dom_sf"/>
</dbReference>
<dbReference type="Pfam" id="PF00400">
    <property type="entry name" value="WD40"/>
    <property type="match status" value="1"/>
</dbReference>
<dbReference type="Proteomes" id="UP000322699">
    <property type="component" value="Unassembled WGS sequence"/>
</dbReference>
<dbReference type="InterPro" id="IPR036322">
    <property type="entry name" value="WD40_repeat_dom_sf"/>
</dbReference>
<dbReference type="AlphaFoldDB" id="A0A5B1CR85"/>
<keyword evidence="1 7" id="KW-0808">Transferase</keyword>
<accession>A0A5B1CR85</accession>
<dbReference type="InterPro" id="IPR015943">
    <property type="entry name" value="WD40/YVTN_repeat-like_dom_sf"/>
</dbReference>
<dbReference type="InterPro" id="IPR001680">
    <property type="entry name" value="WD40_rpt"/>
</dbReference>
<evidence type="ECO:0000313" key="8">
    <source>
        <dbReference type="Proteomes" id="UP000322699"/>
    </source>
</evidence>
<dbReference type="Gene3D" id="2.130.10.10">
    <property type="entry name" value="YVTN repeat-like/Quinoprotein amine dehydrogenase"/>
    <property type="match status" value="2"/>
</dbReference>
<evidence type="ECO:0000256" key="1">
    <source>
        <dbReference type="ARBA" id="ARBA00022679"/>
    </source>
</evidence>
<dbReference type="PROSITE" id="PS50011">
    <property type="entry name" value="PROTEIN_KINASE_DOM"/>
    <property type="match status" value="1"/>
</dbReference>
<name>A0A5B1CR85_9BACT</name>
<keyword evidence="3 7" id="KW-0418">Kinase</keyword>
<dbReference type="SMART" id="SM00220">
    <property type="entry name" value="S_TKc"/>
    <property type="match status" value="1"/>
</dbReference>
<dbReference type="Pfam" id="PF00069">
    <property type="entry name" value="Pkinase"/>
    <property type="match status" value="1"/>
</dbReference>
<evidence type="ECO:0000259" key="6">
    <source>
        <dbReference type="PROSITE" id="PS50011"/>
    </source>
</evidence>
<evidence type="ECO:0000256" key="5">
    <source>
        <dbReference type="PROSITE-ProRule" id="PRU10141"/>
    </source>
</evidence>
<proteinExistence type="predicted"/>
<dbReference type="InterPro" id="IPR000719">
    <property type="entry name" value="Prot_kinase_dom"/>
</dbReference>
<comment type="caution">
    <text evidence="7">The sequence shown here is derived from an EMBL/GenBank/DDBJ whole genome shotgun (WGS) entry which is preliminary data.</text>
</comment>
<dbReference type="GO" id="GO:0005524">
    <property type="term" value="F:ATP binding"/>
    <property type="evidence" value="ECO:0007669"/>
    <property type="project" value="UniProtKB-UniRule"/>
</dbReference>
<dbReference type="InterPro" id="IPR017441">
    <property type="entry name" value="Protein_kinase_ATP_BS"/>
</dbReference>
<dbReference type="GO" id="GO:0004674">
    <property type="term" value="F:protein serine/threonine kinase activity"/>
    <property type="evidence" value="ECO:0007669"/>
    <property type="project" value="UniProtKB-EC"/>
</dbReference>
<evidence type="ECO:0000256" key="4">
    <source>
        <dbReference type="ARBA" id="ARBA00022840"/>
    </source>
</evidence>
<gene>
    <name evidence="7" type="primary">stkP_1</name>
    <name evidence="7" type="ORF">LF1_43140</name>
</gene>
<dbReference type="EC" id="2.7.11.1" evidence="7"/>
<dbReference type="PANTHER" id="PTHR43289">
    <property type="entry name" value="MITOGEN-ACTIVATED PROTEIN KINASE KINASE KINASE 20-RELATED"/>
    <property type="match status" value="1"/>
</dbReference>
<dbReference type="PANTHER" id="PTHR43289:SF34">
    <property type="entry name" value="SERINE_THREONINE-PROTEIN KINASE YBDM-RELATED"/>
    <property type="match status" value="1"/>
</dbReference>
<dbReference type="PROSITE" id="PS00108">
    <property type="entry name" value="PROTEIN_KINASE_ST"/>
    <property type="match status" value="1"/>
</dbReference>
<evidence type="ECO:0000256" key="2">
    <source>
        <dbReference type="ARBA" id="ARBA00022741"/>
    </source>
</evidence>
<dbReference type="SUPFAM" id="SSF50978">
    <property type="entry name" value="WD40 repeat-like"/>
    <property type="match status" value="1"/>
</dbReference>
<sequence length="835" mass="90462">MLQRGQKFVPGYRLTEFLGRGQFGEVWRASAPGGVWTAVKFIDLSRGEGQKEFRAIKRIKEIDHPNLMNITAIWLLDDSGNVIPDNPELSDDTVDIDSIIDDNPSLLAPKNPATLVVAMPLGGKSLLDRMKELEKANRTGIPLDELLPYMEDCAKGLDFLNAPQHDLGEGKVSIQHCDIKPANIVTIGGSAVICDLGLAKLLQHRQVEATEAAAGTVGYMSPEAIRGKSSSNSDQYSLAVTYYHLRTGVLPIQGTSMFEAITAHREGKLTFDKVGQAEQDVLRHATKLHWEHRYPSCRAFVDALRESFREQPASAVNDAADCIFDTTELANEQTMNEVAALPTTPEANAVLGSDTALEALPSTPTKAHAAKKTSEYRMWRWIAAVAVTVLCAGGVWLKMSGTKEEAIQERTATLESAIEAIPRDLIEARRLFASVLSEDSSIGNLTPIVLDGFRRNVVHLWNPAPDTLIAFAFENAPAIVSLKDSKIALKAQALAPFDSVLFNPNAVDCFQSWVAAGHGTSVRIWDAGRATADPALFVELDPFKEEVTAVALGACSGDAILAVGSASGKIHLFVHVSGKWNRLVDWPIGNEIKMLSWDPSGQYLSTLDIEGNASIYKVEHLMAHHDDGTPQTFYKNPAANVRQLHWGPNTNVPALGVVHSGGSVTMVRMGESPEQVFRESVGINGSEIECGQVLINGSQLAMVVGLEDGSLLDVGKASVKQTTFSNQSISSLDVTDDGNWIAAGSIDGNLLFTKRELLGQYAAVAKDDGSEYSIEFVKIIEPSNLVVAGCSDGTIRGWSLDLLKLFGITHRDTTLQKIEDVNPEPPKSPSINSRT</sequence>
<keyword evidence="2 5" id="KW-0547">Nucleotide-binding</keyword>
<feature type="binding site" evidence="5">
    <location>
        <position position="40"/>
    </location>
    <ligand>
        <name>ATP</name>
        <dbReference type="ChEBI" id="CHEBI:30616"/>
    </ligand>
</feature>